<dbReference type="InterPro" id="IPR050884">
    <property type="entry name" value="CNP_phosphodiesterase-III"/>
</dbReference>
<dbReference type="SUPFAM" id="SSF56300">
    <property type="entry name" value="Metallo-dependent phosphatases"/>
    <property type="match status" value="1"/>
</dbReference>
<dbReference type="InterPro" id="IPR004843">
    <property type="entry name" value="Calcineurin-like_PHP"/>
</dbReference>
<reference evidence="6 7" key="1">
    <citation type="journal article" date="2018" name="ISME J.">
        <title>Endosymbiont genomes yield clues of tubeworm success.</title>
        <authorList>
            <person name="Li Y."/>
            <person name="Liles M.R."/>
            <person name="Halanych K.M."/>
        </authorList>
    </citation>
    <scope>NUCLEOTIDE SEQUENCE [LARGE SCALE GENOMIC DNA]</scope>
    <source>
        <strain evidence="6">A1462</strain>
    </source>
</reference>
<dbReference type="GO" id="GO:0046872">
    <property type="term" value="F:metal ion binding"/>
    <property type="evidence" value="ECO:0007669"/>
    <property type="project" value="UniProtKB-KW"/>
</dbReference>
<evidence type="ECO:0000256" key="4">
    <source>
        <dbReference type="ARBA" id="ARBA00025742"/>
    </source>
</evidence>
<comment type="similarity">
    <text evidence="4">Belongs to the cyclic nucleotide phosphodiesterase class-III family.</text>
</comment>
<dbReference type="EMBL" id="QFXE01000007">
    <property type="protein sequence ID" value="RDH87100.1"/>
    <property type="molecule type" value="Genomic_DNA"/>
</dbReference>
<accession>A0A370DRA0</accession>
<dbReference type="PANTHER" id="PTHR42988">
    <property type="entry name" value="PHOSPHOHYDROLASE"/>
    <property type="match status" value="1"/>
</dbReference>
<evidence type="ECO:0000313" key="7">
    <source>
        <dbReference type="Proteomes" id="UP000254771"/>
    </source>
</evidence>
<name>A0A370DRA0_9GAMM</name>
<dbReference type="Proteomes" id="UP000254771">
    <property type="component" value="Unassembled WGS sequence"/>
</dbReference>
<evidence type="ECO:0000259" key="5">
    <source>
        <dbReference type="Pfam" id="PF00149"/>
    </source>
</evidence>
<sequence length="261" mass="29435">MNSGSLGVVFQFTDCHVHDPESDGDFHGIDTNASLLACLAGAQASGAVDLLVFSGDLSNDESRASYQFLAESVDQYFPDITCLIQAGNHDDLQVMQQVFPYRNCQMAKQFQIGRWCVYLLETRALDGTWFHARVLPEVYQDLQDLQFREDISDLLVFMHYNLVDLKFRGIQCGVGETDQLRQTMLSNGKVRCVSSGHIHQEYHWLDRGIIYTSTPTTGAQSRLPDGRESQEWAGFKRFELFSDGAISLDTMRICEPVKSRG</sequence>
<dbReference type="AlphaFoldDB" id="A0A370DRA0"/>
<gene>
    <name evidence="6" type="ORF">DIZ78_06330</name>
</gene>
<keyword evidence="7" id="KW-1185">Reference proteome</keyword>
<evidence type="ECO:0000256" key="2">
    <source>
        <dbReference type="ARBA" id="ARBA00022801"/>
    </source>
</evidence>
<feature type="domain" description="Calcineurin-like phosphoesterase" evidence="5">
    <location>
        <begin position="11"/>
        <end position="200"/>
    </location>
</feature>
<dbReference type="Gene3D" id="3.60.21.10">
    <property type="match status" value="1"/>
</dbReference>
<protein>
    <recommendedName>
        <fullName evidence="5">Calcineurin-like phosphoesterase domain-containing protein</fullName>
    </recommendedName>
</protein>
<comment type="caution">
    <text evidence="6">The sequence shown here is derived from an EMBL/GenBank/DDBJ whole genome shotgun (WGS) entry which is preliminary data.</text>
</comment>
<organism evidence="6 7">
    <name type="scientific">endosymbiont of Escarpia spicata</name>
    <dbReference type="NCBI Taxonomy" id="2200908"/>
    <lineage>
        <taxon>Bacteria</taxon>
        <taxon>Pseudomonadati</taxon>
        <taxon>Pseudomonadota</taxon>
        <taxon>Gammaproteobacteria</taxon>
        <taxon>sulfur-oxidizing symbionts</taxon>
    </lineage>
</organism>
<evidence type="ECO:0000256" key="1">
    <source>
        <dbReference type="ARBA" id="ARBA00022723"/>
    </source>
</evidence>
<evidence type="ECO:0000256" key="3">
    <source>
        <dbReference type="ARBA" id="ARBA00023004"/>
    </source>
</evidence>
<keyword evidence="2" id="KW-0378">Hydrolase</keyword>
<keyword evidence="1" id="KW-0479">Metal-binding</keyword>
<proteinExistence type="inferred from homology"/>
<dbReference type="InterPro" id="IPR029052">
    <property type="entry name" value="Metallo-depent_PP-like"/>
</dbReference>
<dbReference type="PANTHER" id="PTHR42988:SF2">
    <property type="entry name" value="CYCLIC NUCLEOTIDE PHOSPHODIESTERASE CBUA0032-RELATED"/>
    <property type="match status" value="1"/>
</dbReference>
<keyword evidence="3" id="KW-0408">Iron</keyword>
<evidence type="ECO:0000313" key="6">
    <source>
        <dbReference type="EMBL" id="RDH87100.1"/>
    </source>
</evidence>
<dbReference type="Pfam" id="PF00149">
    <property type="entry name" value="Metallophos"/>
    <property type="match status" value="1"/>
</dbReference>
<dbReference type="GO" id="GO:0016787">
    <property type="term" value="F:hydrolase activity"/>
    <property type="evidence" value="ECO:0007669"/>
    <property type="project" value="UniProtKB-KW"/>
</dbReference>